<accession>A0A1X7UAJ3</accession>
<sequence length="58" mass="6423">MSATMLSFFLLEGVLDTVLDGVVLLLSTFLILSFGYVSHDKKNNTVAIIKHGIPKERE</sequence>
<reference evidence="2" key="1">
    <citation type="submission" date="2017-05" db="UniProtKB">
        <authorList>
            <consortium name="EnsemblMetazoa"/>
        </authorList>
    </citation>
    <scope>IDENTIFICATION</scope>
</reference>
<evidence type="ECO:0000256" key="1">
    <source>
        <dbReference type="SAM" id="Phobius"/>
    </source>
</evidence>
<keyword evidence="1" id="KW-0472">Membrane</keyword>
<keyword evidence="1" id="KW-1133">Transmembrane helix</keyword>
<evidence type="ECO:0000313" key="2">
    <source>
        <dbReference type="EnsemblMetazoa" id="Aqu2.1.24978_001"/>
    </source>
</evidence>
<feature type="transmembrane region" description="Helical" evidence="1">
    <location>
        <begin position="6"/>
        <end position="32"/>
    </location>
</feature>
<organism evidence="2">
    <name type="scientific">Amphimedon queenslandica</name>
    <name type="common">Sponge</name>
    <dbReference type="NCBI Taxonomy" id="400682"/>
    <lineage>
        <taxon>Eukaryota</taxon>
        <taxon>Metazoa</taxon>
        <taxon>Porifera</taxon>
        <taxon>Demospongiae</taxon>
        <taxon>Heteroscleromorpha</taxon>
        <taxon>Haplosclerida</taxon>
        <taxon>Niphatidae</taxon>
        <taxon>Amphimedon</taxon>
    </lineage>
</organism>
<dbReference type="EnsemblMetazoa" id="Aqu2.1.24978_001">
    <property type="protein sequence ID" value="Aqu2.1.24978_001"/>
    <property type="gene ID" value="Aqu2.1.24978"/>
</dbReference>
<dbReference type="AlphaFoldDB" id="A0A1X7UAJ3"/>
<name>A0A1X7UAJ3_AMPQE</name>
<keyword evidence="1" id="KW-0812">Transmembrane</keyword>
<dbReference type="InParanoid" id="A0A1X7UAJ3"/>
<protein>
    <submittedName>
        <fullName evidence="2">Uncharacterized protein</fullName>
    </submittedName>
</protein>
<proteinExistence type="predicted"/>